<reference evidence="1 2" key="1">
    <citation type="submission" date="2020-02" db="EMBL/GenBank/DDBJ databases">
        <authorList>
            <person name="Ferguson B K."/>
        </authorList>
    </citation>
    <scope>NUCLEOTIDE SEQUENCE [LARGE SCALE GENOMIC DNA]</scope>
</reference>
<dbReference type="Proteomes" id="UP000479190">
    <property type="component" value="Unassembled WGS sequence"/>
</dbReference>
<evidence type="ECO:0000313" key="2">
    <source>
        <dbReference type="Proteomes" id="UP000479190"/>
    </source>
</evidence>
<keyword evidence="2" id="KW-1185">Reference proteome</keyword>
<protein>
    <submittedName>
        <fullName evidence="1">Uncharacterized protein</fullName>
    </submittedName>
</protein>
<dbReference type="AlphaFoldDB" id="A0A6H5J379"/>
<name>A0A6H5J379_9HYME</name>
<evidence type="ECO:0000313" key="1">
    <source>
        <dbReference type="EMBL" id="CAB0043822.1"/>
    </source>
</evidence>
<dbReference type="EMBL" id="CADCXV010001349">
    <property type="protein sequence ID" value="CAB0043822.1"/>
    <property type="molecule type" value="Genomic_DNA"/>
</dbReference>
<organism evidence="1 2">
    <name type="scientific">Trichogramma brassicae</name>
    <dbReference type="NCBI Taxonomy" id="86971"/>
    <lineage>
        <taxon>Eukaryota</taxon>
        <taxon>Metazoa</taxon>
        <taxon>Ecdysozoa</taxon>
        <taxon>Arthropoda</taxon>
        <taxon>Hexapoda</taxon>
        <taxon>Insecta</taxon>
        <taxon>Pterygota</taxon>
        <taxon>Neoptera</taxon>
        <taxon>Endopterygota</taxon>
        <taxon>Hymenoptera</taxon>
        <taxon>Apocrita</taxon>
        <taxon>Proctotrupomorpha</taxon>
        <taxon>Chalcidoidea</taxon>
        <taxon>Trichogrammatidae</taxon>
        <taxon>Trichogramma</taxon>
    </lineage>
</organism>
<proteinExistence type="predicted"/>
<accession>A0A6H5J379</accession>
<sequence length="195" mass="22900">MIINIGKIDRTTTTTTAAKRSAQRVSTPCQRHRVWDIRTYISTIRAQQRQQQYGGSLPTSRTDYIHIYLAHTHNIHIRFLSKKVLKQILQDFDRLFHLTTNRRESKFPTNRNIFQLKVQSTISKRYVINHREVAHPTTTTKDTRILRRTSVWSTDFFEAYAARATSRMGRYKPMKKVARENDATKLSLGPRARAR</sequence>
<gene>
    <name evidence="1" type="ORF">TBRA_LOCUS15410</name>
</gene>